<dbReference type="SUPFAM" id="SSF51294">
    <property type="entry name" value="Hedgehog/intein (Hint) domain"/>
    <property type="match status" value="1"/>
</dbReference>
<evidence type="ECO:0000259" key="2">
    <source>
        <dbReference type="SMART" id="SM00306"/>
    </source>
</evidence>
<feature type="region of interest" description="Disordered" evidence="1">
    <location>
        <begin position="497"/>
        <end position="517"/>
    </location>
</feature>
<dbReference type="InterPro" id="IPR030934">
    <property type="entry name" value="Intein_C"/>
</dbReference>
<feature type="compositionally biased region" description="Polar residues" evidence="1">
    <location>
        <begin position="1"/>
        <end position="10"/>
    </location>
</feature>
<feature type="compositionally biased region" description="Basic and acidic residues" evidence="1">
    <location>
        <begin position="507"/>
        <end position="517"/>
    </location>
</feature>
<dbReference type="Proteomes" id="UP000215005">
    <property type="component" value="Chromosome"/>
</dbReference>
<evidence type="ECO:0000313" key="3">
    <source>
        <dbReference type="EMBL" id="ASU85035.1"/>
    </source>
</evidence>
<dbReference type="Gene3D" id="2.170.16.10">
    <property type="entry name" value="Hedgehog/Intein (Hint) domain"/>
    <property type="match status" value="1"/>
</dbReference>
<feature type="compositionally biased region" description="Low complexity" evidence="1">
    <location>
        <begin position="58"/>
        <end position="68"/>
    </location>
</feature>
<accession>A0A223SA94</accession>
<proteinExistence type="predicted"/>
<dbReference type="PROSITE" id="PS50818">
    <property type="entry name" value="INTEIN_C_TER"/>
    <property type="match status" value="1"/>
</dbReference>
<feature type="region of interest" description="Disordered" evidence="1">
    <location>
        <begin position="203"/>
        <end position="254"/>
    </location>
</feature>
<organism evidence="3 4">
    <name type="scientific">Nocardiopsis gilva YIM 90087</name>
    <dbReference type="NCBI Taxonomy" id="1235441"/>
    <lineage>
        <taxon>Bacteria</taxon>
        <taxon>Bacillati</taxon>
        <taxon>Actinomycetota</taxon>
        <taxon>Actinomycetes</taxon>
        <taxon>Streptosporangiales</taxon>
        <taxon>Nocardiopsidaceae</taxon>
        <taxon>Nocardiopsis</taxon>
    </lineage>
</organism>
<dbReference type="Pfam" id="PF07591">
    <property type="entry name" value="PT-HINT"/>
    <property type="match status" value="1"/>
</dbReference>
<dbReference type="KEGG" id="ngv:CDO52_21555"/>
<dbReference type="CDD" id="cd00081">
    <property type="entry name" value="Hint"/>
    <property type="match status" value="1"/>
</dbReference>
<dbReference type="InterPro" id="IPR036844">
    <property type="entry name" value="Hint_dom_sf"/>
</dbReference>
<dbReference type="InterPro" id="IPR003587">
    <property type="entry name" value="Hint_dom_N"/>
</dbReference>
<evidence type="ECO:0000313" key="4">
    <source>
        <dbReference type="Proteomes" id="UP000215005"/>
    </source>
</evidence>
<name>A0A223SA94_9ACTN</name>
<protein>
    <recommendedName>
        <fullName evidence="2">Hint domain-containing protein</fullName>
    </recommendedName>
</protein>
<reference evidence="3 4" key="1">
    <citation type="submission" date="2017-08" db="EMBL/GenBank/DDBJ databases">
        <title>The complete genome sequence of Nocardiopsis gilva YIM 90087.</title>
        <authorList>
            <person name="Yin M."/>
            <person name="Tang S."/>
        </authorList>
    </citation>
    <scope>NUCLEOTIDE SEQUENCE [LARGE SCALE GENOMIC DNA]</scope>
    <source>
        <strain evidence="3 4">YIM 90087</strain>
    </source>
</reference>
<dbReference type="EMBL" id="CP022753">
    <property type="protein sequence ID" value="ASU85035.1"/>
    <property type="molecule type" value="Genomic_DNA"/>
</dbReference>
<dbReference type="AlphaFoldDB" id="A0A223SA94"/>
<feature type="region of interest" description="Disordered" evidence="1">
    <location>
        <begin position="1"/>
        <end position="83"/>
    </location>
</feature>
<gene>
    <name evidence="3" type="ORF">CDO52_21555</name>
</gene>
<feature type="domain" description="Hint" evidence="2">
    <location>
        <begin position="262"/>
        <end position="363"/>
    </location>
</feature>
<evidence type="ECO:0000256" key="1">
    <source>
        <dbReference type="SAM" id="MobiDB-lite"/>
    </source>
</evidence>
<feature type="compositionally biased region" description="Gly residues" evidence="1">
    <location>
        <begin position="24"/>
        <end position="33"/>
    </location>
</feature>
<dbReference type="SMART" id="SM00306">
    <property type="entry name" value="HintN"/>
    <property type="match status" value="1"/>
</dbReference>
<sequence length="560" mass="59523">MLSTITSNVRSAAEGLFTSETPGSGEGGKGGNPEDGSDAGHAPEEDSDSDSGNGNGGTSSSDGSQDGESGADEGGGWLDGLADKGRRFVGGAADAGRNALDDAQESIKGLQQGVENFIDDPAGWVDNKVNETREDVDTIVDAAKNDPVGLAQDFFASDEAQERCRSGDRAGCTGMIVVENAEALIPIWGWNKKRERLDDLADAARRGDNNGGSNTDHETQADGLPAPSSRGSDSGDGSDSDQGDRDGSSNDGNGTPCSCNCPNSFLPGTPVLSGDGHLVPIEDIRVGDTVWAFDPTTGEEGPREVLRTIENTEDKTLVDISVTGEGGSGDVTATASHPFWLPELAEWVPADELSPGAWLRTSAGTWVQVTAIDQRNVPQQQVHNLTVEGLHTYFVASGDETLLVHNDAPERESSCPDWLREQREEGNKFNREREPHYTARGGANEVHVGEPTDKGQYVRLDSYVPGEEIVSRKYTQLGDVQPQTAIKYLREIPQKYGPGTPIADTPTNRRDLGSDKIGRGLRGKMILEVPPQGSPIPQSVIDEADGLNITIRDSNGKVYN</sequence>
<keyword evidence="4" id="KW-1185">Reference proteome</keyword>